<dbReference type="EMBL" id="HG994583">
    <property type="protein sequence ID" value="CAF2922243.1"/>
    <property type="molecule type" value="Genomic_DNA"/>
</dbReference>
<dbReference type="Pfam" id="PF02911">
    <property type="entry name" value="Formyl_trans_C"/>
    <property type="match status" value="1"/>
</dbReference>
<organism evidence="5 6">
    <name type="scientific">Lepeophtheirus salmonis</name>
    <name type="common">Salmon louse</name>
    <name type="synonym">Caligus salmonis</name>
    <dbReference type="NCBI Taxonomy" id="72036"/>
    <lineage>
        <taxon>Eukaryota</taxon>
        <taxon>Metazoa</taxon>
        <taxon>Ecdysozoa</taxon>
        <taxon>Arthropoda</taxon>
        <taxon>Crustacea</taxon>
        <taxon>Multicrustacea</taxon>
        <taxon>Hexanauplia</taxon>
        <taxon>Copepoda</taxon>
        <taxon>Siphonostomatoida</taxon>
        <taxon>Caligidae</taxon>
        <taxon>Lepeophtheirus</taxon>
    </lineage>
</organism>
<dbReference type="SUPFAM" id="SSF53720">
    <property type="entry name" value="ALDH-like"/>
    <property type="match status" value="1"/>
</dbReference>
<evidence type="ECO:0000256" key="1">
    <source>
        <dbReference type="ARBA" id="ARBA00009986"/>
    </source>
</evidence>
<dbReference type="Proteomes" id="UP000675881">
    <property type="component" value="Chromosome 4"/>
</dbReference>
<dbReference type="PROSITE" id="PS00070">
    <property type="entry name" value="ALDEHYDE_DEHYDR_CYS"/>
    <property type="match status" value="1"/>
</dbReference>
<dbReference type="InterPro" id="IPR009081">
    <property type="entry name" value="PP-bd_ACP"/>
</dbReference>
<dbReference type="FunFam" id="3.40.309.10:FF:000001">
    <property type="entry name" value="Mitochondrial aldehyde dehydrogenase 2"/>
    <property type="match status" value="1"/>
</dbReference>
<feature type="active site" evidence="3">
    <location>
        <position position="888"/>
    </location>
</feature>
<dbReference type="Gene3D" id="3.40.309.10">
    <property type="entry name" value="Aldehyde Dehydrogenase, Chain A, domain 2"/>
    <property type="match status" value="1"/>
</dbReference>
<reference evidence="5" key="1">
    <citation type="submission" date="2021-02" db="EMBL/GenBank/DDBJ databases">
        <authorList>
            <person name="Bekaert M."/>
        </authorList>
    </citation>
    <scope>NUCLEOTIDE SEQUENCE</scope>
    <source>
        <strain evidence="5">IoA-00</strain>
    </source>
</reference>
<dbReference type="OrthoDB" id="310895at2759"/>
<evidence type="ECO:0000256" key="2">
    <source>
        <dbReference type="ARBA" id="ARBA00023002"/>
    </source>
</evidence>
<dbReference type="SUPFAM" id="SSF50486">
    <property type="entry name" value="FMT C-terminal domain-like"/>
    <property type="match status" value="1"/>
</dbReference>
<dbReference type="InterPro" id="IPR016160">
    <property type="entry name" value="Ald_DH_CS_CYS"/>
</dbReference>
<dbReference type="InterPro" id="IPR036736">
    <property type="entry name" value="ACP-like_sf"/>
</dbReference>
<dbReference type="FunFam" id="3.40.605.10:FF:000026">
    <property type="entry name" value="Aldehyde dehydrogenase, putative"/>
    <property type="match status" value="1"/>
</dbReference>
<dbReference type="Gene3D" id="3.10.25.10">
    <property type="entry name" value="Formyl transferase, C-terminal domain"/>
    <property type="match status" value="1"/>
</dbReference>
<dbReference type="FunFam" id="3.40.605.10:FF:000001">
    <property type="entry name" value="Aldehyde dehydrogenase 1"/>
    <property type="match status" value="1"/>
</dbReference>
<dbReference type="Gene3D" id="3.40.50.170">
    <property type="entry name" value="Formyl transferase, N-terminal domain"/>
    <property type="match status" value="1"/>
</dbReference>
<dbReference type="Gene3D" id="3.40.605.10">
    <property type="entry name" value="Aldehyde Dehydrogenase, Chain A, domain 1"/>
    <property type="match status" value="1"/>
</dbReference>
<evidence type="ECO:0000256" key="3">
    <source>
        <dbReference type="PROSITE-ProRule" id="PRU10007"/>
    </source>
</evidence>
<dbReference type="SUPFAM" id="SSF47336">
    <property type="entry name" value="ACP-like"/>
    <property type="match status" value="1"/>
</dbReference>
<dbReference type="Pfam" id="PF00551">
    <property type="entry name" value="Formyl_trans_N"/>
    <property type="match status" value="1"/>
</dbReference>
<dbReference type="InterPro" id="IPR037022">
    <property type="entry name" value="Formyl_trans_C_sf"/>
</dbReference>
<proteinExistence type="inferred from homology"/>
<dbReference type="InterPro" id="IPR002376">
    <property type="entry name" value="Formyl_transf_N"/>
</dbReference>
<evidence type="ECO:0000313" key="6">
    <source>
        <dbReference type="Proteomes" id="UP000675881"/>
    </source>
</evidence>
<dbReference type="SUPFAM" id="SSF53328">
    <property type="entry name" value="Formyltransferase"/>
    <property type="match status" value="1"/>
</dbReference>
<gene>
    <name evidence="5" type="ORF">LSAA_8760</name>
</gene>
<dbReference type="InterPro" id="IPR016161">
    <property type="entry name" value="Ald_DH/histidinol_DH"/>
</dbReference>
<dbReference type="GO" id="GO:0016620">
    <property type="term" value="F:oxidoreductase activity, acting on the aldehyde or oxo group of donors, NAD or NADP as acceptor"/>
    <property type="evidence" value="ECO:0007669"/>
    <property type="project" value="InterPro"/>
</dbReference>
<keyword evidence="6" id="KW-1185">Reference proteome</keyword>
<protein>
    <submittedName>
        <fullName evidence="5">ALDH1L</fullName>
        <ecNumber evidence="5">1.5.1.6</ecNumber>
    </submittedName>
</protein>
<dbReference type="InterPro" id="IPR015590">
    <property type="entry name" value="Aldehyde_DH_dom"/>
</dbReference>
<dbReference type="InterPro" id="IPR016163">
    <property type="entry name" value="Ald_DH_C"/>
</dbReference>
<name>A0A7R8CT42_LEPSM</name>
<comment type="similarity">
    <text evidence="1 4">Belongs to the aldehyde dehydrogenase family.</text>
</comment>
<dbReference type="InterPro" id="IPR005793">
    <property type="entry name" value="Formyl_trans_C"/>
</dbReference>
<dbReference type="Pfam" id="PF00171">
    <property type="entry name" value="Aldedh"/>
    <property type="match status" value="1"/>
</dbReference>
<dbReference type="FunFam" id="1.10.1200.10:FF:000002">
    <property type="entry name" value="10-formyltetrahydrofolate dehydrogenase"/>
    <property type="match status" value="1"/>
</dbReference>
<dbReference type="PROSITE" id="PS00687">
    <property type="entry name" value="ALDEHYDE_DEHYDR_GLU"/>
    <property type="match status" value="1"/>
</dbReference>
<evidence type="ECO:0000256" key="4">
    <source>
        <dbReference type="RuleBase" id="RU003345"/>
    </source>
</evidence>
<dbReference type="InterPro" id="IPR011034">
    <property type="entry name" value="Formyl_transferase-like_C_sf"/>
</dbReference>
<dbReference type="PANTHER" id="PTHR11699">
    <property type="entry name" value="ALDEHYDE DEHYDROGENASE-RELATED"/>
    <property type="match status" value="1"/>
</dbReference>
<dbReference type="InterPro" id="IPR016162">
    <property type="entry name" value="Ald_DH_N"/>
</dbReference>
<sequence length="1107" mass="124424">MNYENNSTMYYNNKHNNNKGMKNAESMDKLWIHDVQKRLRRENRRLLKELQQNISSSKFGKSVKHVTFNSPRNKIYEIEPNPIKEWDQFKQEMEPKVEVADRRRDNNIQRIVLKSKRTPPNEKVHHYSIRRCASEEFFYEDHNSQNCDIRNENLWFKEMIDFRKRYYWECHAPNPPENGPTVSRYFWQQGFLCSVVFEQLFPQRADKILFPIGYFTWIRNMSMRIPPIRVAIIGQSSFAVEVFKGIKNNGHEIVGVFTVPDDKNGREDPVAIHASSEGVPVFKFKAWRKKATGETIPSVLKGYTSIKADLNVMPYCSQFIPMNIIQYPKYQSICYHPSILPKHRGASAIGWTLIDGDKKAGFSIFYPDEGLDTGPILLQRSTPVYDNDTIDSLYNNFMYPEGIRGMVEAVNLIASGCAPCIPQTEEGATYDPQLNKPETTRIPIDSSAREIHNFIRGCDSVPGAWTLIDGKETKLFGSQLWRRKKRPDPLGVVTLSNNKEGIAHEDGLLISGSDGKCVNVKMASRAGKFIKANQLFETRDGDVEEEVFVFTPDEEAFFPELKSIWTSIIKKDVTDDTDFFDAGAGSMDVVRLIEEIKDTMGLSMTNEDVFMATTFKDFKKALAISKRGGGQTKPLVFTPHQININKMEVSFPTQLFINGEFVDSIDNTELSPTYNPHDGSVICHFSFYEGEWSKMSARERGQLLFKLADLMEEHKEELATIESIDSGAVYTLALKTHIGMSIDTWRYFAGWTDKIQGSTIPTSASRPNFVTTFTVKEPVGVCGLVTPWNYPLMMLSWKMAACLAAGNTVVIKPAFVCPLTALKFAELSHKAGIPPGVINIVTGDGRITGQALADHPLVRKLGFTGSTAIGHVIMKSAAESNLKKVSLELGGKSPLIIFADCDLDKAVKQAMGGVFFNKGENCIAAGRIFVEASIYDAFLEKVIIETKKIKIGDPLDRSTSHGPQNHEAHMKKLLEYCERGINEGARLLLDVEDDMYIADEESFGPIMIVSKFDPGNIDEVISRANDTEYGLASGVFTEDINKALYVSRLIEAGTCFINTYNKTDVAAPFGGFKRSGFGKDLGQEALNEYLKTKTVTIEHGKEGSKGF</sequence>
<dbReference type="Pfam" id="PF00550">
    <property type="entry name" value="PP-binding"/>
    <property type="match status" value="1"/>
</dbReference>
<dbReference type="EC" id="1.5.1.6" evidence="5"/>
<dbReference type="AlphaFoldDB" id="A0A7R8CT42"/>
<evidence type="ECO:0000313" key="5">
    <source>
        <dbReference type="EMBL" id="CAF2922243.1"/>
    </source>
</evidence>
<accession>A0A7R8CT42</accession>
<dbReference type="GO" id="GO:0016155">
    <property type="term" value="F:formyltetrahydrofolate dehydrogenase activity"/>
    <property type="evidence" value="ECO:0007669"/>
    <property type="project" value="UniProtKB-EC"/>
</dbReference>
<dbReference type="Gene3D" id="1.10.1200.10">
    <property type="entry name" value="ACP-like"/>
    <property type="match status" value="1"/>
</dbReference>
<dbReference type="InterPro" id="IPR036477">
    <property type="entry name" value="Formyl_transf_N_sf"/>
</dbReference>
<keyword evidence="2 4" id="KW-0560">Oxidoreductase</keyword>
<dbReference type="InterPro" id="IPR029510">
    <property type="entry name" value="Ald_DH_CS_GLU"/>
</dbReference>
<dbReference type="PROSITE" id="PS50075">
    <property type="entry name" value="CARRIER"/>
    <property type="match status" value="1"/>
</dbReference>